<feature type="transmembrane region" description="Helical" evidence="2">
    <location>
        <begin position="20"/>
        <end position="43"/>
    </location>
</feature>
<feature type="transmembrane region" description="Helical" evidence="2">
    <location>
        <begin position="121"/>
        <end position="141"/>
    </location>
</feature>
<dbReference type="InterPro" id="IPR049326">
    <property type="entry name" value="Rhodopsin_dom_fungi"/>
</dbReference>
<dbReference type="EMBL" id="CP042192">
    <property type="protein sequence ID" value="QDS73033.1"/>
    <property type="molecule type" value="Genomic_DNA"/>
</dbReference>
<evidence type="ECO:0000259" key="3">
    <source>
        <dbReference type="Pfam" id="PF20684"/>
    </source>
</evidence>
<keyword evidence="2" id="KW-0812">Transmembrane</keyword>
<feature type="compositionally biased region" description="Polar residues" evidence="1">
    <location>
        <begin position="309"/>
        <end position="321"/>
    </location>
</feature>
<accession>A0A517LBM1</accession>
<dbReference type="PANTHER" id="PTHR39614:SF2">
    <property type="entry name" value="INTEGRAL MEMBRANE PROTEIN"/>
    <property type="match status" value="1"/>
</dbReference>
<proteinExistence type="predicted"/>
<dbReference type="OrthoDB" id="3897607at2759"/>
<protein>
    <recommendedName>
        <fullName evidence="3">Rhodopsin domain-containing protein</fullName>
    </recommendedName>
</protein>
<feature type="region of interest" description="Disordered" evidence="1">
    <location>
        <begin position="306"/>
        <end position="385"/>
    </location>
</feature>
<keyword evidence="5" id="KW-1185">Reference proteome</keyword>
<evidence type="ECO:0000313" key="4">
    <source>
        <dbReference type="EMBL" id="QDS73033.1"/>
    </source>
</evidence>
<feature type="transmembrane region" description="Helical" evidence="2">
    <location>
        <begin position="55"/>
        <end position="76"/>
    </location>
</feature>
<feature type="transmembrane region" description="Helical" evidence="2">
    <location>
        <begin position="153"/>
        <end position="171"/>
    </location>
</feature>
<gene>
    <name evidence="4" type="ORF">FKW77_009316</name>
</gene>
<keyword evidence="2" id="KW-0472">Membrane</keyword>
<sequence>MADSIVDDGHQALTSSNHGGLITITAAMLMVFMILFYVIRILVRLGFKSSIEIDDFAITLGSICGIVQSTLVMLAVKAGLGRKIHLLRPEQLSKVSVVSEVLDPVPFDSADGVQMTYACDLIFIFTLALAKISAAGLIARLSRQNSHLIACRVVMGLALVWGIAGILVIGIRCNPLLSWNTEKCSSLLSSWTSIAAVGLGLELILLCLPIWLVWPLQMPTSKKFIVTIAFSLRLVIVPLALVRIVELNWIMDSRDWTFDVVRFMVFTQFEMHFSLISATLPCTRPFLKAASSGMWAENQGVERSIRGTPGSSYAMTSNVSKPSRRSWKKHSMVLSSPRQSFTGQRKASTDDRTLDTVPAHLEATKEHPVLDPSSHPTLTTVEHSAHSSPDSFLQMTLATSHVHDKGSLKSYDSGRNFIKKTMEYNIQYTRSTKKGKQRAPT</sequence>
<organism evidence="4 5">
    <name type="scientific">Venturia effusa</name>
    <dbReference type="NCBI Taxonomy" id="50376"/>
    <lineage>
        <taxon>Eukaryota</taxon>
        <taxon>Fungi</taxon>
        <taxon>Dikarya</taxon>
        <taxon>Ascomycota</taxon>
        <taxon>Pezizomycotina</taxon>
        <taxon>Dothideomycetes</taxon>
        <taxon>Pleosporomycetidae</taxon>
        <taxon>Venturiales</taxon>
        <taxon>Venturiaceae</taxon>
        <taxon>Venturia</taxon>
    </lineage>
</organism>
<dbReference type="AlphaFoldDB" id="A0A517LBM1"/>
<evidence type="ECO:0000256" key="1">
    <source>
        <dbReference type="SAM" id="MobiDB-lite"/>
    </source>
</evidence>
<feature type="domain" description="Rhodopsin" evidence="3">
    <location>
        <begin position="39"/>
        <end position="288"/>
    </location>
</feature>
<keyword evidence="2" id="KW-1133">Transmembrane helix</keyword>
<name>A0A517LBM1_9PEZI</name>
<feature type="compositionally biased region" description="Polar residues" evidence="1">
    <location>
        <begin position="374"/>
        <end position="385"/>
    </location>
</feature>
<feature type="compositionally biased region" description="Basic residues" evidence="1">
    <location>
        <begin position="322"/>
        <end position="331"/>
    </location>
</feature>
<dbReference type="STRING" id="50376.A0A517LBM1"/>
<evidence type="ECO:0000313" key="5">
    <source>
        <dbReference type="Proteomes" id="UP000316270"/>
    </source>
</evidence>
<dbReference type="PANTHER" id="PTHR39614">
    <property type="entry name" value="INTEGRAL MEMBRANE PROTEIN"/>
    <property type="match status" value="1"/>
</dbReference>
<evidence type="ECO:0000256" key="2">
    <source>
        <dbReference type="SAM" id="Phobius"/>
    </source>
</evidence>
<feature type="transmembrane region" description="Helical" evidence="2">
    <location>
        <begin position="224"/>
        <end position="245"/>
    </location>
</feature>
<dbReference type="Proteomes" id="UP000316270">
    <property type="component" value="Chromosome 8"/>
</dbReference>
<feature type="transmembrane region" description="Helical" evidence="2">
    <location>
        <begin position="191"/>
        <end position="212"/>
    </location>
</feature>
<feature type="compositionally biased region" description="Polar residues" evidence="1">
    <location>
        <begin position="333"/>
        <end position="346"/>
    </location>
</feature>
<dbReference type="Pfam" id="PF20684">
    <property type="entry name" value="Fung_rhodopsin"/>
    <property type="match status" value="1"/>
</dbReference>
<reference evidence="4 5" key="1">
    <citation type="submission" date="2019-07" db="EMBL/GenBank/DDBJ databases">
        <title>Finished genome of Venturia effusa.</title>
        <authorList>
            <person name="Young C.A."/>
            <person name="Cox M.P."/>
            <person name="Ganley A.R.D."/>
            <person name="David W.J."/>
        </authorList>
    </citation>
    <scope>NUCLEOTIDE SEQUENCE [LARGE SCALE GENOMIC DNA]</scope>
    <source>
        <strain evidence="5">albino</strain>
    </source>
</reference>